<feature type="region of interest" description="Disordered" evidence="10">
    <location>
        <begin position="719"/>
        <end position="757"/>
    </location>
</feature>
<keyword evidence="15" id="KW-1185">Reference proteome</keyword>
<reference evidence="14 15" key="1">
    <citation type="journal article" date="2021" name="Nat. Commun.">
        <title>Genetic determinants of endophytism in the Arabidopsis root mycobiome.</title>
        <authorList>
            <person name="Mesny F."/>
            <person name="Miyauchi S."/>
            <person name="Thiergart T."/>
            <person name="Pickel B."/>
            <person name="Atanasova L."/>
            <person name="Karlsson M."/>
            <person name="Huettel B."/>
            <person name="Barry K.W."/>
            <person name="Haridas S."/>
            <person name="Chen C."/>
            <person name="Bauer D."/>
            <person name="Andreopoulos W."/>
            <person name="Pangilinan J."/>
            <person name="LaButti K."/>
            <person name="Riley R."/>
            <person name="Lipzen A."/>
            <person name="Clum A."/>
            <person name="Drula E."/>
            <person name="Henrissat B."/>
            <person name="Kohler A."/>
            <person name="Grigoriev I.V."/>
            <person name="Martin F.M."/>
            <person name="Hacquard S."/>
        </authorList>
    </citation>
    <scope>NUCLEOTIDE SEQUENCE [LARGE SCALE GENOMIC DNA]</scope>
    <source>
        <strain evidence="14 15">MPI-CAGE-CH-0241</strain>
    </source>
</reference>
<comment type="caution">
    <text evidence="14">The sequence shown here is derived from an EMBL/GenBank/DDBJ whole genome shotgun (WGS) entry which is preliminary data.</text>
</comment>
<dbReference type="Pfam" id="PF00642">
    <property type="entry name" value="zf-CCCH"/>
    <property type="match status" value="1"/>
</dbReference>
<dbReference type="Proteomes" id="UP000777438">
    <property type="component" value="Unassembled WGS sequence"/>
</dbReference>
<dbReference type="GO" id="GO:0061630">
    <property type="term" value="F:ubiquitin protein ligase activity"/>
    <property type="evidence" value="ECO:0007669"/>
    <property type="project" value="UniProtKB-EC"/>
</dbReference>
<sequence>MACPCIFGDKCPDGPGCPFANASYTGTLCEAFATGRCKRGDACPFSHKMPEKKDKQLYLQENDTFHARFREIGGSWVRFGDGAQVTDLTLPSDLYALHMKNLPEDCTRSSLVSLLEELGFPISAEQVKFSRHSNSATIRSADPTFPQMARNRLRTCVEFQDVRAHEVQVPVKTGFNSHGVSCKQVRLSWPRPAKYETAFLYYLSSDVASRVWHNFRTDKYTSAGTKISVRSLLWQPETGLSIVRLASFDATMGVMKLINNLPPADVPDSFQIDQRYLGDMDETSAQNYVKSMLQNFGTLEWWEVPNDTKDERVHATAIFALESQALDASLALAGASLPFLPIFLISQGLGLAIKLLPKVKFEVPNRVYLKAQQRLEKLGEEWRTQNILYEAFAGRNSHQCLVLAGDSRQLLAQAQRDIEPYISGLVLRKGGKDIWHPDLVDNAATFCSLQTVERCHEVAIVQDAENSQLRVFGSEENYAQVAETVHRIIERLTPATYLIPLDKEGTEPNPCTICFCDAEQPIRTRCGHVYCSDCFTNMCEAEASQPRKFGITCLADQCKTVIPLAEISNLLASKTFDNVLRASFASHVGRYPNEFRYCPTPDCTHIYRVSSNSDMLPAKFTCRECLQWICTACHAAHSPQTCAEFQGDASGGIEALTRIREQMGIQNCPDCHSPIEKDGGCNHVTCLKCGIDICWLCLAGFERRIDCNEHMNRLHNQPFIFEGDDDEDDDDDDDDDEGDDAHDADSVEDVDELEQVD</sequence>
<name>A0A9P9AGF8_9HYPO</name>
<feature type="domain" description="RING-type" evidence="13">
    <location>
        <begin position="507"/>
        <end position="723"/>
    </location>
</feature>
<dbReference type="PROSITE" id="PS50103">
    <property type="entry name" value="ZF_C3H1"/>
    <property type="match status" value="1"/>
</dbReference>
<dbReference type="Gene3D" id="1.20.120.1750">
    <property type="match status" value="1"/>
</dbReference>
<feature type="domain" description="C3H1-type" evidence="12">
    <location>
        <begin position="23"/>
        <end position="50"/>
    </location>
</feature>
<dbReference type="SMART" id="SM00647">
    <property type="entry name" value="IBR"/>
    <property type="match status" value="2"/>
</dbReference>
<protein>
    <recommendedName>
        <fullName evidence="2">RBR-type E3 ubiquitin transferase</fullName>
        <ecNumber evidence="2">2.3.2.31</ecNumber>
    </recommendedName>
</protein>
<dbReference type="CDD" id="cd20335">
    <property type="entry name" value="BRcat_RBR"/>
    <property type="match status" value="1"/>
</dbReference>
<keyword evidence="7" id="KW-0833">Ubl conjugation pathway</keyword>
<feature type="domain" description="RING-type" evidence="11">
    <location>
        <begin position="511"/>
        <end position="557"/>
    </location>
</feature>
<evidence type="ECO:0000256" key="5">
    <source>
        <dbReference type="ARBA" id="ARBA00022737"/>
    </source>
</evidence>
<organism evidence="14 15">
    <name type="scientific">Thelonectria olida</name>
    <dbReference type="NCBI Taxonomy" id="1576542"/>
    <lineage>
        <taxon>Eukaryota</taxon>
        <taxon>Fungi</taxon>
        <taxon>Dikarya</taxon>
        <taxon>Ascomycota</taxon>
        <taxon>Pezizomycotina</taxon>
        <taxon>Sordariomycetes</taxon>
        <taxon>Hypocreomycetidae</taxon>
        <taxon>Hypocreales</taxon>
        <taxon>Nectriaceae</taxon>
        <taxon>Thelonectria</taxon>
    </lineage>
</organism>
<dbReference type="InterPro" id="IPR013083">
    <property type="entry name" value="Znf_RING/FYVE/PHD"/>
</dbReference>
<dbReference type="InterPro" id="IPR000571">
    <property type="entry name" value="Znf_CCCH"/>
</dbReference>
<evidence type="ECO:0000256" key="4">
    <source>
        <dbReference type="ARBA" id="ARBA00022723"/>
    </source>
</evidence>
<dbReference type="GO" id="GO:0016567">
    <property type="term" value="P:protein ubiquitination"/>
    <property type="evidence" value="ECO:0007669"/>
    <property type="project" value="InterPro"/>
</dbReference>
<keyword evidence="4 9" id="KW-0479">Metal-binding</keyword>
<dbReference type="PROSITE" id="PS50089">
    <property type="entry name" value="ZF_RING_2"/>
    <property type="match status" value="1"/>
</dbReference>
<evidence type="ECO:0000259" key="13">
    <source>
        <dbReference type="PROSITE" id="PS51873"/>
    </source>
</evidence>
<dbReference type="Pfam" id="PF22191">
    <property type="entry name" value="IBR_1"/>
    <property type="match status" value="1"/>
</dbReference>
<accession>A0A9P9AGF8</accession>
<dbReference type="AlphaFoldDB" id="A0A9P9AGF8"/>
<evidence type="ECO:0000259" key="11">
    <source>
        <dbReference type="PROSITE" id="PS50089"/>
    </source>
</evidence>
<evidence type="ECO:0000256" key="7">
    <source>
        <dbReference type="ARBA" id="ARBA00022786"/>
    </source>
</evidence>
<evidence type="ECO:0000259" key="12">
    <source>
        <dbReference type="PROSITE" id="PS50103"/>
    </source>
</evidence>
<feature type="zinc finger region" description="C3H1-type" evidence="9">
    <location>
        <begin position="23"/>
        <end position="50"/>
    </location>
</feature>
<evidence type="ECO:0000313" key="15">
    <source>
        <dbReference type="Proteomes" id="UP000777438"/>
    </source>
</evidence>
<evidence type="ECO:0000256" key="9">
    <source>
        <dbReference type="PROSITE-ProRule" id="PRU00723"/>
    </source>
</evidence>
<gene>
    <name evidence="14" type="ORF">B0T10DRAFT_414495</name>
</gene>
<proteinExistence type="predicted"/>
<keyword evidence="8 9" id="KW-0862">Zinc</keyword>
<dbReference type="SMART" id="SM00356">
    <property type="entry name" value="ZnF_C3H1"/>
    <property type="match status" value="1"/>
</dbReference>
<dbReference type="Pfam" id="PF01485">
    <property type="entry name" value="IBR"/>
    <property type="match status" value="1"/>
</dbReference>
<evidence type="ECO:0000256" key="1">
    <source>
        <dbReference type="ARBA" id="ARBA00001798"/>
    </source>
</evidence>
<dbReference type="Gene3D" id="3.30.40.10">
    <property type="entry name" value="Zinc/RING finger domain, C3HC4 (zinc finger)"/>
    <property type="match status" value="1"/>
</dbReference>
<feature type="compositionally biased region" description="Acidic residues" evidence="10">
    <location>
        <begin position="722"/>
        <end position="757"/>
    </location>
</feature>
<dbReference type="SUPFAM" id="SSF57850">
    <property type="entry name" value="RING/U-box"/>
    <property type="match status" value="2"/>
</dbReference>
<keyword evidence="3" id="KW-0808">Transferase</keyword>
<keyword evidence="6 9" id="KW-0863">Zinc-finger</keyword>
<dbReference type="InterPro" id="IPR031127">
    <property type="entry name" value="E3_UB_ligase_RBR"/>
</dbReference>
<dbReference type="EC" id="2.3.2.31" evidence="2"/>
<evidence type="ECO:0000256" key="10">
    <source>
        <dbReference type="SAM" id="MobiDB-lite"/>
    </source>
</evidence>
<dbReference type="PROSITE" id="PS51873">
    <property type="entry name" value="TRIAD"/>
    <property type="match status" value="1"/>
</dbReference>
<comment type="catalytic activity">
    <reaction evidence="1">
        <text>[E2 ubiquitin-conjugating enzyme]-S-ubiquitinyl-L-cysteine + [acceptor protein]-L-lysine = [E2 ubiquitin-conjugating enzyme]-L-cysteine + [acceptor protein]-N(6)-ubiquitinyl-L-lysine.</text>
        <dbReference type="EC" id="2.3.2.31"/>
    </reaction>
</comment>
<evidence type="ECO:0000256" key="3">
    <source>
        <dbReference type="ARBA" id="ARBA00022679"/>
    </source>
</evidence>
<keyword evidence="5" id="KW-0677">Repeat</keyword>
<dbReference type="GO" id="GO:0008270">
    <property type="term" value="F:zinc ion binding"/>
    <property type="evidence" value="ECO:0007669"/>
    <property type="project" value="UniProtKB-KW"/>
</dbReference>
<dbReference type="OrthoDB" id="1431934at2759"/>
<evidence type="ECO:0000313" key="14">
    <source>
        <dbReference type="EMBL" id="KAH6876592.1"/>
    </source>
</evidence>
<evidence type="ECO:0000256" key="6">
    <source>
        <dbReference type="ARBA" id="ARBA00022771"/>
    </source>
</evidence>
<dbReference type="Gene3D" id="4.10.1000.10">
    <property type="entry name" value="Zinc finger, CCCH-type"/>
    <property type="match status" value="1"/>
</dbReference>
<dbReference type="PANTHER" id="PTHR11685">
    <property type="entry name" value="RBR FAMILY RING FINGER AND IBR DOMAIN-CONTAINING"/>
    <property type="match status" value="1"/>
</dbReference>
<dbReference type="InterPro" id="IPR001841">
    <property type="entry name" value="Znf_RING"/>
</dbReference>
<evidence type="ECO:0000256" key="8">
    <source>
        <dbReference type="ARBA" id="ARBA00022833"/>
    </source>
</evidence>
<dbReference type="InterPro" id="IPR002867">
    <property type="entry name" value="IBR_dom"/>
</dbReference>
<dbReference type="EMBL" id="JAGPYM010000034">
    <property type="protein sequence ID" value="KAH6876592.1"/>
    <property type="molecule type" value="Genomic_DNA"/>
</dbReference>
<dbReference type="InterPro" id="IPR044066">
    <property type="entry name" value="TRIAD_supradom"/>
</dbReference>
<evidence type="ECO:0000256" key="2">
    <source>
        <dbReference type="ARBA" id="ARBA00012251"/>
    </source>
</evidence>